<dbReference type="Proteomes" id="UP000198825">
    <property type="component" value="Chromosome I"/>
</dbReference>
<gene>
    <name evidence="11" type="ORF">SAMN04488544_1159</name>
</gene>
<keyword evidence="7" id="KW-0051">Antiviral defense</keyword>
<dbReference type="Pfam" id="PF00078">
    <property type="entry name" value="RVT_1"/>
    <property type="match status" value="1"/>
</dbReference>
<dbReference type="PRINTS" id="PR00866">
    <property type="entry name" value="RNADNAPOLMS"/>
</dbReference>
<name>A0A1H2M0T8_9ACTN</name>
<sequence>MTHDPDEGLARGLAWAFLAAETWTRPALVGSAATALGRRPRWLGPVVDVVLQHHRSAPTDRPYALSRFLVRETTLLEHAARARRGRALRIVTVPTVTAATGRRRWPVPDVADLPSLAGLLELPLDQLVWLADARSQQRRAPDGPLHAYRHRWVERPGAVPRLLEAPTPLLRAVQRRVLERILVWVPTHPAAHGFVRGRSAISHARSHEGADEVVCLDLRAFFASVRVARVDGLFRGVGYPEAVAWTLACLCTHQTPVRVLHDMPAGGADDARAWLRAGLRERHLAQGAPTSPALANLACFALDRRLAGLAAATGRAYTRYADDLTFSGAAGGAGRLVSAVRAIVGDEGFALHPAKTRVRSRDQRQVVTGLVVNDRVGVPREYHEQLRAVLHDAGRHGPAVANRVGYPDFRSYLKGRVGWVESVSPQRGRRLRSQLDAIVWPA</sequence>
<dbReference type="STRING" id="546874.SAMN04488544_1159"/>
<evidence type="ECO:0000256" key="3">
    <source>
        <dbReference type="ARBA" id="ARBA00022695"/>
    </source>
</evidence>
<keyword evidence="2" id="KW-0808">Transferase</keyword>
<evidence type="ECO:0000256" key="7">
    <source>
        <dbReference type="ARBA" id="ARBA00023118"/>
    </source>
</evidence>
<dbReference type="PANTHER" id="PTHR34047">
    <property type="entry name" value="NUCLEAR INTRON MATURASE 1, MITOCHONDRIAL-RELATED"/>
    <property type="match status" value="1"/>
</dbReference>
<dbReference type="GO" id="GO:0051607">
    <property type="term" value="P:defense response to virus"/>
    <property type="evidence" value="ECO:0007669"/>
    <property type="project" value="UniProtKB-KW"/>
</dbReference>
<evidence type="ECO:0000256" key="6">
    <source>
        <dbReference type="ARBA" id="ARBA00022918"/>
    </source>
</evidence>
<dbReference type="RefSeq" id="WP_157719816.1">
    <property type="nucleotide sequence ID" value="NZ_LT629799.1"/>
</dbReference>
<comment type="similarity">
    <text evidence="8">Belongs to the bacterial reverse transcriptase family.</text>
</comment>
<evidence type="ECO:0000313" key="12">
    <source>
        <dbReference type="Proteomes" id="UP000198825"/>
    </source>
</evidence>
<evidence type="ECO:0000256" key="2">
    <source>
        <dbReference type="ARBA" id="ARBA00022679"/>
    </source>
</evidence>
<protein>
    <recommendedName>
        <fullName evidence="1">RNA-directed DNA polymerase</fullName>
        <ecNumber evidence="1">2.7.7.49</ecNumber>
    </recommendedName>
</protein>
<comment type="catalytic activity">
    <reaction evidence="9">
        <text>DNA(n) + a 2'-deoxyribonucleoside 5'-triphosphate = DNA(n+1) + diphosphate</text>
        <dbReference type="Rhea" id="RHEA:22508"/>
        <dbReference type="Rhea" id="RHEA-COMP:17339"/>
        <dbReference type="Rhea" id="RHEA-COMP:17340"/>
        <dbReference type="ChEBI" id="CHEBI:33019"/>
        <dbReference type="ChEBI" id="CHEBI:61560"/>
        <dbReference type="ChEBI" id="CHEBI:173112"/>
        <dbReference type="EC" id="2.7.7.49"/>
    </reaction>
</comment>
<dbReference type="SUPFAM" id="SSF56672">
    <property type="entry name" value="DNA/RNA polymerases"/>
    <property type="match status" value="1"/>
</dbReference>
<evidence type="ECO:0000259" key="10">
    <source>
        <dbReference type="Pfam" id="PF00078"/>
    </source>
</evidence>
<keyword evidence="12" id="KW-1185">Reference proteome</keyword>
<dbReference type="AlphaFoldDB" id="A0A1H2M0T8"/>
<dbReference type="InterPro" id="IPR000123">
    <property type="entry name" value="Reverse_transcriptase_msDNA"/>
</dbReference>
<dbReference type="EC" id="2.7.7.49" evidence="1"/>
<reference evidence="12" key="1">
    <citation type="submission" date="2016-10" db="EMBL/GenBank/DDBJ databases">
        <authorList>
            <person name="Varghese N."/>
            <person name="Submissions S."/>
        </authorList>
    </citation>
    <scope>NUCLEOTIDE SEQUENCE [LARGE SCALE GENOMIC DNA]</scope>
    <source>
        <strain evidence="12">DSM 21743</strain>
    </source>
</reference>
<evidence type="ECO:0000256" key="5">
    <source>
        <dbReference type="ARBA" id="ARBA00022842"/>
    </source>
</evidence>
<evidence type="ECO:0000256" key="1">
    <source>
        <dbReference type="ARBA" id="ARBA00012493"/>
    </source>
</evidence>
<evidence type="ECO:0000256" key="9">
    <source>
        <dbReference type="ARBA" id="ARBA00048173"/>
    </source>
</evidence>
<accession>A0A1H2M0T8</accession>
<dbReference type="CDD" id="cd03487">
    <property type="entry name" value="RT_Bac_retron_II"/>
    <property type="match status" value="1"/>
</dbReference>
<evidence type="ECO:0000256" key="8">
    <source>
        <dbReference type="ARBA" id="ARBA00034120"/>
    </source>
</evidence>
<dbReference type="OrthoDB" id="1550386at2"/>
<dbReference type="GO" id="GO:0003723">
    <property type="term" value="F:RNA binding"/>
    <property type="evidence" value="ECO:0007669"/>
    <property type="project" value="InterPro"/>
</dbReference>
<evidence type="ECO:0000313" key="11">
    <source>
        <dbReference type="EMBL" id="SDU86501.1"/>
    </source>
</evidence>
<proteinExistence type="inferred from homology"/>
<organism evidence="11 12">
    <name type="scientific">Microlunatus sagamiharensis</name>
    <dbReference type="NCBI Taxonomy" id="546874"/>
    <lineage>
        <taxon>Bacteria</taxon>
        <taxon>Bacillati</taxon>
        <taxon>Actinomycetota</taxon>
        <taxon>Actinomycetes</taxon>
        <taxon>Propionibacteriales</taxon>
        <taxon>Propionibacteriaceae</taxon>
        <taxon>Microlunatus</taxon>
    </lineage>
</organism>
<dbReference type="GO" id="GO:0003964">
    <property type="term" value="F:RNA-directed DNA polymerase activity"/>
    <property type="evidence" value="ECO:0007669"/>
    <property type="project" value="UniProtKB-KW"/>
</dbReference>
<dbReference type="EMBL" id="LT629799">
    <property type="protein sequence ID" value="SDU86501.1"/>
    <property type="molecule type" value="Genomic_DNA"/>
</dbReference>
<dbReference type="PANTHER" id="PTHR34047:SF7">
    <property type="entry name" value="RNA-DIRECTED DNA POLYMERASE"/>
    <property type="match status" value="1"/>
</dbReference>
<dbReference type="GO" id="GO:0046872">
    <property type="term" value="F:metal ion binding"/>
    <property type="evidence" value="ECO:0007669"/>
    <property type="project" value="UniProtKB-KW"/>
</dbReference>
<feature type="domain" description="Reverse transcriptase" evidence="10">
    <location>
        <begin position="161"/>
        <end position="360"/>
    </location>
</feature>
<dbReference type="InterPro" id="IPR043502">
    <property type="entry name" value="DNA/RNA_pol_sf"/>
</dbReference>
<keyword evidence="3" id="KW-0548">Nucleotidyltransferase</keyword>
<keyword evidence="6 11" id="KW-0695">RNA-directed DNA polymerase</keyword>
<dbReference type="InterPro" id="IPR051083">
    <property type="entry name" value="GrpII_Intron_Splice-Mob/Def"/>
</dbReference>
<evidence type="ECO:0000256" key="4">
    <source>
        <dbReference type="ARBA" id="ARBA00022723"/>
    </source>
</evidence>
<dbReference type="InterPro" id="IPR000477">
    <property type="entry name" value="RT_dom"/>
</dbReference>
<keyword evidence="5" id="KW-0460">Magnesium</keyword>
<keyword evidence="4" id="KW-0479">Metal-binding</keyword>